<evidence type="ECO:0000256" key="8">
    <source>
        <dbReference type="SAM" id="MobiDB-lite"/>
    </source>
</evidence>
<feature type="region of interest" description="Disordered" evidence="8">
    <location>
        <begin position="1335"/>
        <end position="1395"/>
    </location>
</feature>
<feature type="region of interest" description="Disordered" evidence="8">
    <location>
        <begin position="84"/>
        <end position="110"/>
    </location>
</feature>
<feature type="compositionally biased region" description="Low complexity" evidence="8">
    <location>
        <begin position="180"/>
        <end position="196"/>
    </location>
</feature>
<dbReference type="GO" id="GO:0000981">
    <property type="term" value="F:DNA-binding transcription factor activity, RNA polymerase II-specific"/>
    <property type="evidence" value="ECO:0007669"/>
    <property type="project" value="TreeGrafter"/>
</dbReference>
<dbReference type="InterPro" id="IPR052412">
    <property type="entry name" value="CC-Dev_Transcription_Reg"/>
</dbReference>
<accession>A0A7R9G892</accession>
<keyword evidence="3" id="KW-0805">Transcription regulation</keyword>
<dbReference type="PROSITE" id="PS50118">
    <property type="entry name" value="HMG_BOX_2"/>
    <property type="match status" value="1"/>
</dbReference>
<dbReference type="Proteomes" id="UP000678499">
    <property type="component" value="Unassembled WGS sequence"/>
</dbReference>
<evidence type="ECO:0000256" key="7">
    <source>
        <dbReference type="PROSITE-ProRule" id="PRU00267"/>
    </source>
</evidence>
<feature type="compositionally biased region" description="Acidic residues" evidence="8">
    <location>
        <begin position="625"/>
        <end position="635"/>
    </location>
</feature>
<feature type="region of interest" description="Disordered" evidence="8">
    <location>
        <begin position="596"/>
        <end position="681"/>
    </location>
</feature>
<feature type="region of interest" description="Disordered" evidence="8">
    <location>
        <begin position="1553"/>
        <end position="1621"/>
    </location>
</feature>
<evidence type="ECO:0000256" key="6">
    <source>
        <dbReference type="ARBA" id="ARBA00023242"/>
    </source>
</evidence>
<dbReference type="PANTHER" id="PTHR13059:SF13">
    <property type="entry name" value="PROTEIN CAPICUA HOMOLOG"/>
    <property type="match status" value="1"/>
</dbReference>
<evidence type="ECO:0000259" key="9">
    <source>
        <dbReference type="PROSITE" id="PS50118"/>
    </source>
</evidence>
<dbReference type="GO" id="GO:0000977">
    <property type="term" value="F:RNA polymerase II transcription regulatory region sequence-specific DNA binding"/>
    <property type="evidence" value="ECO:0007669"/>
    <property type="project" value="TreeGrafter"/>
</dbReference>
<evidence type="ECO:0000256" key="3">
    <source>
        <dbReference type="ARBA" id="ARBA00023015"/>
    </source>
</evidence>
<feature type="domain" description="HMG box" evidence="9">
    <location>
        <begin position="679"/>
        <end position="747"/>
    </location>
</feature>
<feature type="region of interest" description="Disordered" evidence="8">
    <location>
        <begin position="1026"/>
        <end position="1048"/>
    </location>
</feature>
<dbReference type="Pfam" id="PF00505">
    <property type="entry name" value="HMG_box"/>
    <property type="match status" value="1"/>
</dbReference>
<feature type="compositionally biased region" description="Low complexity" evidence="8">
    <location>
        <begin position="285"/>
        <end position="309"/>
    </location>
</feature>
<dbReference type="EMBL" id="OA882095">
    <property type="protein sequence ID" value="CAD7272741.1"/>
    <property type="molecule type" value="Genomic_DNA"/>
</dbReference>
<feature type="compositionally biased region" description="Basic and acidic residues" evidence="8">
    <location>
        <begin position="1595"/>
        <end position="1618"/>
    </location>
</feature>
<dbReference type="GO" id="GO:0005634">
    <property type="term" value="C:nucleus"/>
    <property type="evidence" value="ECO:0007669"/>
    <property type="project" value="UniProtKB-UniRule"/>
</dbReference>
<feature type="compositionally biased region" description="Polar residues" evidence="8">
    <location>
        <begin position="221"/>
        <end position="230"/>
    </location>
</feature>
<feature type="compositionally biased region" description="Polar residues" evidence="8">
    <location>
        <begin position="1275"/>
        <end position="1285"/>
    </location>
</feature>
<dbReference type="FunFam" id="1.10.30.10:FF:000010">
    <property type="entry name" value="Capicua transcriptional repressor b"/>
    <property type="match status" value="1"/>
</dbReference>
<gene>
    <name evidence="10" type="ORF">NMOB1V02_LOCUS663</name>
</gene>
<keyword evidence="6 7" id="KW-0539">Nucleus</keyword>
<feature type="region of interest" description="Disordered" evidence="8">
    <location>
        <begin position="1418"/>
        <end position="1540"/>
    </location>
</feature>
<feature type="region of interest" description="Disordered" evidence="8">
    <location>
        <begin position="821"/>
        <end position="849"/>
    </location>
</feature>
<evidence type="ECO:0000256" key="2">
    <source>
        <dbReference type="ARBA" id="ARBA00022553"/>
    </source>
</evidence>
<reference evidence="10" key="1">
    <citation type="submission" date="2020-11" db="EMBL/GenBank/DDBJ databases">
        <authorList>
            <person name="Tran Van P."/>
        </authorList>
    </citation>
    <scope>NUCLEOTIDE SEQUENCE</scope>
</reference>
<organism evidence="10">
    <name type="scientific">Notodromas monacha</name>
    <dbReference type="NCBI Taxonomy" id="399045"/>
    <lineage>
        <taxon>Eukaryota</taxon>
        <taxon>Metazoa</taxon>
        <taxon>Ecdysozoa</taxon>
        <taxon>Arthropoda</taxon>
        <taxon>Crustacea</taxon>
        <taxon>Oligostraca</taxon>
        <taxon>Ostracoda</taxon>
        <taxon>Podocopa</taxon>
        <taxon>Podocopida</taxon>
        <taxon>Cypridocopina</taxon>
        <taxon>Cypridoidea</taxon>
        <taxon>Cyprididae</taxon>
        <taxon>Notodromas</taxon>
    </lineage>
</organism>
<evidence type="ECO:0000256" key="1">
    <source>
        <dbReference type="ARBA" id="ARBA00022491"/>
    </source>
</evidence>
<keyword evidence="11" id="KW-1185">Reference proteome</keyword>
<name>A0A7R9G892_9CRUS</name>
<feature type="region of interest" description="Disordered" evidence="8">
    <location>
        <begin position="976"/>
        <end position="995"/>
    </location>
</feature>
<dbReference type="Gene3D" id="1.10.30.10">
    <property type="entry name" value="High mobility group box domain"/>
    <property type="match status" value="1"/>
</dbReference>
<feature type="region of interest" description="Disordered" evidence="8">
    <location>
        <begin position="872"/>
        <end position="891"/>
    </location>
</feature>
<keyword evidence="1" id="KW-0678">Repressor</keyword>
<dbReference type="SMART" id="SM00398">
    <property type="entry name" value="HMG"/>
    <property type="match status" value="1"/>
</dbReference>
<dbReference type="SUPFAM" id="SSF47095">
    <property type="entry name" value="HMG-box"/>
    <property type="match status" value="1"/>
</dbReference>
<evidence type="ECO:0000256" key="4">
    <source>
        <dbReference type="ARBA" id="ARBA00023125"/>
    </source>
</evidence>
<evidence type="ECO:0000313" key="11">
    <source>
        <dbReference type="Proteomes" id="UP000678499"/>
    </source>
</evidence>
<evidence type="ECO:0000313" key="10">
    <source>
        <dbReference type="EMBL" id="CAD7272741.1"/>
    </source>
</evidence>
<feature type="compositionally biased region" description="Low complexity" evidence="8">
    <location>
        <begin position="1572"/>
        <end position="1593"/>
    </location>
</feature>
<feature type="compositionally biased region" description="Polar residues" evidence="8">
    <location>
        <begin position="257"/>
        <end position="268"/>
    </location>
</feature>
<dbReference type="PANTHER" id="PTHR13059">
    <property type="entry name" value="HMG-BOX TRANSCRIPTION FACTOR BBX"/>
    <property type="match status" value="1"/>
</dbReference>
<dbReference type="OrthoDB" id="10051111at2759"/>
<dbReference type="EMBL" id="CAJPEX010000058">
    <property type="protein sequence ID" value="CAG0912893.1"/>
    <property type="molecule type" value="Genomic_DNA"/>
</dbReference>
<proteinExistence type="predicted"/>
<feature type="region of interest" description="Disordered" evidence="8">
    <location>
        <begin position="149"/>
        <end position="230"/>
    </location>
</feature>
<keyword evidence="4 7" id="KW-0238">DNA-binding</keyword>
<keyword evidence="5" id="KW-0804">Transcription</keyword>
<feature type="compositionally biased region" description="Polar residues" evidence="8">
    <location>
        <begin position="324"/>
        <end position="343"/>
    </location>
</feature>
<feature type="compositionally biased region" description="Polar residues" evidence="8">
    <location>
        <begin position="652"/>
        <end position="662"/>
    </location>
</feature>
<feature type="region of interest" description="Disordered" evidence="8">
    <location>
        <begin position="1266"/>
        <end position="1285"/>
    </location>
</feature>
<dbReference type="CDD" id="cd21990">
    <property type="entry name" value="HMG-box_CIC-like"/>
    <property type="match status" value="1"/>
</dbReference>
<feature type="region of interest" description="Disordered" evidence="8">
    <location>
        <begin position="923"/>
        <end position="962"/>
    </location>
</feature>
<feature type="compositionally biased region" description="Polar residues" evidence="8">
    <location>
        <begin position="158"/>
        <end position="176"/>
    </location>
</feature>
<feature type="compositionally biased region" description="Basic and acidic residues" evidence="8">
    <location>
        <begin position="1348"/>
        <end position="1361"/>
    </location>
</feature>
<dbReference type="InterPro" id="IPR009071">
    <property type="entry name" value="HMG_box_dom"/>
</dbReference>
<protein>
    <recommendedName>
        <fullName evidence="9">HMG box domain-containing protein</fullName>
    </recommendedName>
</protein>
<dbReference type="InterPro" id="IPR036910">
    <property type="entry name" value="HMG_box_dom_sf"/>
</dbReference>
<feature type="DNA-binding region" description="HMG box" evidence="7">
    <location>
        <begin position="679"/>
        <end position="747"/>
    </location>
</feature>
<evidence type="ECO:0000256" key="5">
    <source>
        <dbReference type="ARBA" id="ARBA00023163"/>
    </source>
</evidence>
<keyword evidence="2" id="KW-0597">Phosphoprotein</keyword>
<feature type="compositionally biased region" description="Acidic residues" evidence="8">
    <location>
        <begin position="928"/>
        <end position="943"/>
    </location>
</feature>
<dbReference type="InterPro" id="IPR058607">
    <property type="entry name" value="HMG-box_Cic-like"/>
</dbReference>
<feature type="region of interest" description="Disordered" evidence="8">
    <location>
        <begin position="257"/>
        <end position="344"/>
    </location>
</feature>
<sequence>MRFHASAVADLHTVASCSVRSSGGVPNSLALCTSHARWLSLEHVMTALFVGYICYTSPPSPSLLIFRLRRLLYLSPLTEFRNGGDSHRSRPLLGTPHKYKKGDVVKTPSGIRKKFNGKQWRRLCSKDGCTKESQRRGYCSRHLNVKGKGVGTSGGASHPQSSQGADATATNASSHGAQAGVSVLPTSSGTSSGPSPRNVNFTQRKSKEHDGDWDAEMQGYSDRSQQGTNRLTGCFDQEETEAANLLVSLGNSRSGTPAYQSLSGTDSPLGSHPVPPHQNYFLPISQAHASHGQHGSSPGSAGSSYVSVPLAPPPPPQHSAHSGLGQTSQWSGPSDLGSPSSRHQALILSPGPKNVVRPELVRPAPMVSDATSIRCPPDTSVIHAHMGSQTSNPSHSVSGGFSPIGMSQVAKPGETVIKRPIVIEASVEGASHDEEQSVLLHKALVAPHTHAHLIPVGSQHRPVPMYMCGTGQNMVKTPAQVQIVTPGCHTSETIYLIQGRSSVSTRSGHLVVPIERYGGKDENESKKHPFSMDAGVSAHKIEGECGGVDYAGLSVRTATGSPVVVSGHGNPNGEARGMLSHPDQPVALHAPAQEQGVKHNGPGVYGPEDFDDAPDDDIHMHVVTDEDDDVFEPSDESMGSDCRLGKRKSDPSVPNHQTSYSNAKDEPKSPRKGKDKDHIRRPMNAFIIFSKRHRPLVHQRHPNQDNRTVSKILGEWWYALGPDEKKKYHDLAYQVKEAHFKAHPEWKWCSKERRKSSTSGGPPGPLKDKVDRDFFRNRMCSADEYAEAAIAGNVSLPSTPGVGTTSRNFFPAEVITSDARLQSGGSYSEDGIPRDPGKGLDLSAGRKFGGPEPPQDYILRAAKLYPNMQAYQPSSTVSPPAVEISCNPPSSTSWNAAHAVDNKGQSAHRKQNISIDLKCEERVAASDSETEGPDSANEFEDEPSSSTGVNRNPPAPTHAPDAVFHYPQQRFSPLISGNRHLEGTHKPKPIKGRPSVLMRDGNQFGMSTGLSSPVSPSARFSFKLPSPGGTGRTGASAFKSMPPSPRTLNIPRLATVTSSAPTSQFSDQNYAADSTQSPGATHHVQASSICLVGNVPMSVSQNQPMYKTVYAASGSQDRGLTRSPQSQGRIIVADNPARVSMSQPQGMILVPTSMMGAQMSSNSDLKCSKAVLVPAMTTRVQSMNSSVLGNKMEQSSTGIKNLQRNSSYPMPVVSFSSGKVQNVNLQGNGGKSIEFFAHLGEGKESGSMPTGSNHFPKNRTNAVGHQVEDGPLVSPGTSRRYQTSSNSISTLQTFRVKAATVTIPAAQQSIQVCTNDPEEGKPPEISAEGVLKLAPTPAQLGKAPLQRRRIESQDEKGRLDSPDDGVSSNSLNDGEMEEDAANDLETGSPRKGVFFKKSMDDGMEKVLEQVNFQEKFSSLPEFRPSEGQVSPGPPLSLPSSPRILIQSYRKKGRGGKEDSADPAPVSPSPQPSSGTMSAKLVGQSFFGPDFNPESIKNNNERPDDVDPISPNLTSPATPRTPRSEVQGHGSGNVSSLRKTLDKRRQLVMELFREQGLYPTSGPEERSNRRILSSDVQSTSHVTSSSTVSTSSPVHGSRDDGKSKTVVHAHDPYGEEKAQDFSPACVPGTTCAV</sequence>
<feature type="region of interest" description="Disordered" evidence="8">
    <location>
        <begin position="751"/>
        <end position="770"/>
    </location>
</feature>
<feature type="compositionally biased region" description="Basic and acidic residues" evidence="8">
    <location>
        <begin position="663"/>
        <end position="680"/>
    </location>
</feature>